<name>A0A085WIW6_9BACT</name>
<proteinExistence type="predicted"/>
<dbReference type="RefSeq" id="WP_276203633.1">
    <property type="nucleotide sequence ID" value="NZ_JMCB01000007.1"/>
</dbReference>
<sequence length="42" mass="4743">MARTISLAAIEIPRFQRIVSIQKRPPCLSAATWLSRKCRTTA</sequence>
<evidence type="ECO:0000313" key="1">
    <source>
        <dbReference type="EMBL" id="KFE67629.1"/>
    </source>
</evidence>
<organism evidence="1 2">
    <name type="scientific">Hyalangium minutum</name>
    <dbReference type="NCBI Taxonomy" id="394096"/>
    <lineage>
        <taxon>Bacteria</taxon>
        <taxon>Pseudomonadati</taxon>
        <taxon>Myxococcota</taxon>
        <taxon>Myxococcia</taxon>
        <taxon>Myxococcales</taxon>
        <taxon>Cystobacterineae</taxon>
        <taxon>Archangiaceae</taxon>
        <taxon>Hyalangium</taxon>
    </lineage>
</organism>
<keyword evidence="2" id="KW-1185">Reference proteome</keyword>
<dbReference type="Proteomes" id="UP000028725">
    <property type="component" value="Unassembled WGS sequence"/>
</dbReference>
<accession>A0A085WIW6</accession>
<evidence type="ECO:0000313" key="2">
    <source>
        <dbReference type="Proteomes" id="UP000028725"/>
    </source>
</evidence>
<comment type="caution">
    <text evidence="1">The sequence shown here is derived from an EMBL/GenBank/DDBJ whole genome shotgun (WGS) entry which is preliminary data.</text>
</comment>
<dbReference type="EMBL" id="JMCB01000007">
    <property type="protein sequence ID" value="KFE67629.1"/>
    <property type="molecule type" value="Genomic_DNA"/>
</dbReference>
<dbReference type="AlphaFoldDB" id="A0A085WIW6"/>
<gene>
    <name evidence="1" type="ORF">DB31_8112</name>
</gene>
<reference evidence="1 2" key="1">
    <citation type="submission" date="2014-04" db="EMBL/GenBank/DDBJ databases">
        <title>Genome assembly of Hyalangium minutum DSM 14724.</title>
        <authorList>
            <person name="Sharma G."/>
            <person name="Subramanian S."/>
        </authorList>
    </citation>
    <scope>NUCLEOTIDE SEQUENCE [LARGE SCALE GENOMIC DNA]</scope>
    <source>
        <strain evidence="1 2">DSM 14724</strain>
    </source>
</reference>
<protein>
    <submittedName>
        <fullName evidence="1">Uncharacterized protein</fullName>
    </submittedName>
</protein>